<name>A0ABQ9EPD7_TEGGR</name>
<comment type="caution">
    <text evidence="2">The sequence shown here is derived from an EMBL/GenBank/DDBJ whole genome shotgun (WGS) entry which is preliminary data.</text>
</comment>
<feature type="transmembrane region" description="Helical" evidence="1">
    <location>
        <begin position="31"/>
        <end position="48"/>
    </location>
</feature>
<accession>A0ABQ9EPD7</accession>
<proteinExistence type="predicted"/>
<evidence type="ECO:0000313" key="3">
    <source>
        <dbReference type="Proteomes" id="UP001217089"/>
    </source>
</evidence>
<organism evidence="2 3">
    <name type="scientific">Tegillarca granosa</name>
    <name type="common">Malaysian cockle</name>
    <name type="synonym">Anadara granosa</name>
    <dbReference type="NCBI Taxonomy" id="220873"/>
    <lineage>
        <taxon>Eukaryota</taxon>
        <taxon>Metazoa</taxon>
        <taxon>Spiralia</taxon>
        <taxon>Lophotrochozoa</taxon>
        <taxon>Mollusca</taxon>
        <taxon>Bivalvia</taxon>
        <taxon>Autobranchia</taxon>
        <taxon>Pteriomorphia</taxon>
        <taxon>Arcoida</taxon>
        <taxon>Arcoidea</taxon>
        <taxon>Arcidae</taxon>
        <taxon>Tegillarca</taxon>
    </lineage>
</organism>
<keyword evidence="1" id="KW-0472">Membrane</keyword>
<evidence type="ECO:0008006" key="4">
    <source>
        <dbReference type="Google" id="ProtNLM"/>
    </source>
</evidence>
<protein>
    <recommendedName>
        <fullName evidence="4">Secreted protein</fullName>
    </recommendedName>
</protein>
<gene>
    <name evidence="2" type="ORF">KUTeg_015187</name>
</gene>
<sequence>MCRQTNMVIFCQIFTVICHCWLLKLSIHLKFVALIVSGVVGLSTQRALSRAALEQRSGSEGARARFQVLNIRSHVLDMKRKKNNVIWYLVTIKIIV</sequence>
<keyword evidence="3" id="KW-1185">Reference proteome</keyword>
<evidence type="ECO:0000313" key="2">
    <source>
        <dbReference type="EMBL" id="KAJ8307103.1"/>
    </source>
</evidence>
<dbReference type="Proteomes" id="UP001217089">
    <property type="component" value="Unassembled WGS sequence"/>
</dbReference>
<keyword evidence="1" id="KW-1133">Transmembrane helix</keyword>
<reference evidence="2 3" key="1">
    <citation type="submission" date="2022-12" db="EMBL/GenBank/DDBJ databases">
        <title>Chromosome-level genome of Tegillarca granosa.</title>
        <authorList>
            <person name="Kim J."/>
        </authorList>
    </citation>
    <scope>NUCLEOTIDE SEQUENCE [LARGE SCALE GENOMIC DNA]</scope>
    <source>
        <strain evidence="2">Teg-2019</strain>
        <tissue evidence="2">Adductor muscle</tissue>
    </source>
</reference>
<evidence type="ECO:0000256" key="1">
    <source>
        <dbReference type="SAM" id="Phobius"/>
    </source>
</evidence>
<dbReference type="EMBL" id="JARBDR010000793">
    <property type="protein sequence ID" value="KAJ8307103.1"/>
    <property type="molecule type" value="Genomic_DNA"/>
</dbReference>
<keyword evidence="1" id="KW-0812">Transmembrane</keyword>